<comment type="caution">
    <text evidence="1">The sequence shown here is derived from an EMBL/GenBank/DDBJ whole genome shotgun (WGS) entry which is preliminary data.</text>
</comment>
<accession>A0A922SDP1</accession>
<protein>
    <recommendedName>
        <fullName evidence="3">Mutant cadherin</fullName>
    </recommendedName>
</protein>
<dbReference type="AlphaFoldDB" id="A0A922SDP1"/>
<organism evidence="1 2">
    <name type="scientific">Spodoptera exigua</name>
    <name type="common">Beet armyworm</name>
    <name type="synonym">Noctua fulgens</name>
    <dbReference type="NCBI Taxonomy" id="7107"/>
    <lineage>
        <taxon>Eukaryota</taxon>
        <taxon>Metazoa</taxon>
        <taxon>Ecdysozoa</taxon>
        <taxon>Arthropoda</taxon>
        <taxon>Hexapoda</taxon>
        <taxon>Insecta</taxon>
        <taxon>Pterygota</taxon>
        <taxon>Neoptera</taxon>
        <taxon>Endopterygota</taxon>
        <taxon>Lepidoptera</taxon>
        <taxon>Glossata</taxon>
        <taxon>Ditrysia</taxon>
        <taxon>Noctuoidea</taxon>
        <taxon>Noctuidae</taxon>
        <taxon>Amphipyrinae</taxon>
        <taxon>Spodoptera</taxon>
    </lineage>
</organism>
<evidence type="ECO:0008006" key="3">
    <source>
        <dbReference type="Google" id="ProtNLM"/>
    </source>
</evidence>
<proteinExistence type="predicted"/>
<evidence type="ECO:0000313" key="1">
    <source>
        <dbReference type="EMBL" id="KAH9633484.1"/>
    </source>
</evidence>
<name>A0A922SDP1_SPOEX</name>
<sequence length="372" mass="41186">MNEESLVKLCMSSFSSEEIESAKSLLFESVPTAKKKINRKKDGRSKRDLFDVISLFKEVDPDLIPVFVARDLQKLPPIHFDHVDPTKLLKDLLIIQNELRTIKESYVTEQKFNEIKNELTNLKNASLVNNNFDCYISKKRGGSNNLSNSYFLDSGPVGLPHFSDAERNTAQSTAERCESLPRSTCVAEACAAAPGPRASTLAADCVPPLSEPALEHAPAPSIPSMTSNRQAPALVNECARIVTSIGNAPLLQSSPEQSPAMYRVECGTNVNTSLHDSFANVVETAKQWKVEKPNEQWVLVQKKRLKNRFSTLEGKARKSGSDKFKAADIQVPLFINNVAKSTLETDIVDYILEQTRVHVTPAEDKIESAETV</sequence>
<dbReference type="Proteomes" id="UP000814243">
    <property type="component" value="Unassembled WGS sequence"/>
</dbReference>
<dbReference type="EMBL" id="JACEFF010000654">
    <property type="protein sequence ID" value="KAH9633484.1"/>
    <property type="molecule type" value="Genomic_DNA"/>
</dbReference>
<reference evidence="1" key="1">
    <citation type="journal article" date="2021" name="G3 (Bethesda)">
        <title>Genome and transcriptome analysis of the beet armyworm Spodoptera exigua reveals targets for pest control. .</title>
        <authorList>
            <person name="Simon S."/>
            <person name="Breeschoten T."/>
            <person name="Jansen H.J."/>
            <person name="Dirks R.P."/>
            <person name="Schranz M.E."/>
            <person name="Ros V.I.D."/>
        </authorList>
    </citation>
    <scope>NUCLEOTIDE SEQUENCE</scope>
    <source>
        <strain evidence="1">TB_SE_WUR_2020</strain>
    </source>
</reference>
<evidence type="ECO:0000313" key="2">
    <source>
        <dbReference type="Proteomes" id="UP000814243"/>
    </source>
</evidence>
<gene>
    <name evidence="1" type="ORF">HF086_013161</name>
</gene>